<reference evidence="1" key="1">
    <citation type="journal article" date="2014" name="Front. Microbiol.">
        <title>High frequency of phylogenetically diverse reductive dehalogenase-homologous genes in deep subseafloor sedimentary metagenomes.</title>
        <authorList>
            <person name="Kawai M."/>
            <person name="Futagami T."/>
            <person name="Toyoda A."/>
            <person name="Takaki Y."/>
            <person name="Nishi S."/>
            <person name="Hori S."/>
            <person name="Arai W."/>
            <person name="Tsubouchi T."/>
            <person name="Morono Y."/>
            <person name="Uchiyama I."/>
            <person name="Ito T."/>
            <person name="Fujiyama A."/>
            <person name="Inagaki F."/>
            <person name="Takami H."/>
        </authorList>
    </citation>
    <scope>NUCLEOTIDE SEQUENCE</scope>
    <source>
        <strain evidence="1">Expedition CK06-06</strain>
    </source>
</reference>
<name>X0YNY3_9ZZZZ</name>
<organism evidence="1">
    <name type="scientific">marine sediment metagenome</name>
    <dbReference type="NCBI Taxonomy" id="412755"/>
    <lineage>
        <taxon>unclassified sequences</taxon>
        <taxon>metagenomes</taxon>
        <taxon>ecological metagenomes</taxon>
    </lineage>
</organism>
<dbReference type="EMBL" id="BARS01051779">
    <property type="protein sequence ID" value="GAG48637.1"/>
    <property type="molecule type" value="Genomic_DNA"/>
</dbReference>
<feature type="non-terminal residue" evidence="1">
    <location>
        <position position="1"/>
    </location>
</feature>
<gene>
    <name evidence="1" type="ORF">S01H1_77068</name>
</gene>
<proteinExistence type="predicted"/>
<accession>X0YNY3</accession>
<evidence type="ECO:0000313" key="1">
    <source>
        <dbReference type="EMBL" id="GAG48637.1"/>
    </source>
</evidence>
<sequence length="138" mass="15943">VRGALRRGIEPAPGSLGFICDPESPLLAHFPTEFHSNWQWWHLAKNCKPIILDETPANYKPLIQTIDNFTRNHKLGMIFETKFGNGSLLVCAIDLLNLQDKPEARQLYYSILKYVESGHFSPQFELDRKILNKIFLYI</sequence>
<dbReference type="AlphaFoldDB" id="X0YNY3"/>
<protein>
    <submittedName>
        <fullName evidence="1">Uncharacterized protein</fullName>
    </submittedName>
</protein>
<comment type="caution">
    <text evidence="1">The sequence shown here is derived from an EMBL/GenBank/DDBJ whole genome shotgun (WGS) entry which is preliminary data.</text>
</comment>